<comment type="subunit">
    <text evidence="3">Interacts with ERF2.</text>
</comment>
<dbReference type="STRING" id="1336337.A0A3N4KIA9"/>
<gene>
    <name evidence="9" type="ORF">L873DRAFT_520757</name>
</gene>
<feature type="domain" description="Golgin subfamily A member 7/ERF4" evidence="8">
    <location>
        <begin position="170"/>
        <end position="287"/>
    </location>
</feature>
<evidence type="ECO:0000256" key="6">
    <source>
        <dbReference type="ARBA" id="ARBA00023136"/>
    </source>
</evidence>
<protein>
    <recommendedName>
        <fullName evidence="4">Ras modification protein ERF4</fullName>
    </recommendedName>
</protein>
<dbReference type="Proteomes" id="UP000276215">
    <property type="component" value="Unassembled WGS sequence"/>
</dbReference>
<organism evidence="9 10">
    <name type="scientific">Choiromyces venosus 120613-1</name>
    <dbReference type="NCBI Taxonomy" id="1336337"/>
    <lineage>
        <taxon>Eukaryota</taxon>
        <taxon>Fungi</taxon>
        <taxon>Dikarya</taxon>
        <taxon>Ascomycota</taxon>
        <taxon>Pezizomycotina</taxon>
        <taxon>Pezizomycetes</taxon>
        <taxon>Pezizales</taxon>
        <taxon>Tuberaceae</taxon>
        <taxon>Choiromyces</taxon>
    </lineage>
</organism>
<name>A0A3N4KIA9_9PEZI</name>
<comment type="similarity">
    <text evidence="2">Belongs to the ERF4 family.</text>
</comment>
<dbReference type="Pfam" id="PF10256">
    <property type="entry name" value="Erf4"/>
    <property type="match status" value="1"/>
</dbReference>
<keyword evidence="10" id="KW-1185">Reference proteome</keyword>
<feature type="region of interest" description="Disordered" evidence="7">
    <location>
        <begin position="290"/>
        <end position="352"/>
    </location>
</feature>
<evidence type="ECO:0000259" key="8">
    <source>
        <dbReference type="Pfam" id="PF10256"/>
    </source>
</evidence>
<dbReference type="EMBL" id="ML120352">
    <property type="protein sequence ID" value="RPB05605.1"/>
    <property type="molecule type" value="Genomic_DNA"/>
</dbReference>
<evidence type="ECO:0000256" key="4">
    <source>
        <dbReference type="ARBA" id="ARBA00018463"/>
    </source>
</evidence>
<reference evidence="9 10" key="1">
    <citation type="journal article" date="2018" name="Nat. Ecol. Evol.">
        <title>Pezizomycetes genomes reveal the molecular basis of ectomycorrhizal truffle lifestyle.</title>
        <authorList>
            <person name="Murat C."/>
            <person name="Payen T."/>
            <person name="Noel B."/>
            <person name="Kuo A."/>
            <person name="Morin E."/>
            <person name="Chen J."/>
            <person name="Kohler A."/>
            <person name="Krizsan K."/>
            <person name="Balestrini R."/>
            <person name="Da Silva C."/>
            <person name="Montanini B."/>
            <person name="Hainaut M."/>
            <person name="Levati E."/>
            <person name="Barry K.W."/>
            <person name="Belfiori B."/>
            <person name="Cichocki N."/>
            <person name="Clum A."/>
            <person name="Dockter R.B."/>
            <person name="Fauchery L."/>
            <person name="Guy J."/>
            <person name="Iotti M."/>
            <person name="Le Tacon F."/>
            <person name="Lindquist E.A."/>
            <person name="Lipzen A."/>
            <person name="Malagnac F."/>
            <person name="Mello A."/>
            <person name="Molinier V."/>
            <person name="Miyauchi S."/>
            <person name="Poulain J."/>
            <person name="Riccioni C."/>
            <person name="Rubini A."/>
            <person name="Sitrit Y."/>
            <person name="Splivallo R."/>
            <person name="Traeger S."/>
            <person name="Wang M."/>
            <person name="Zifcakova L."/>
            <person name="Wipf D."/>
            <person name="Zambonelli A."/>
            <person name="Paolocci F."/>
            <person name="Nowrousian M."/>
            <person name="Ottonello S."/>
            <person name="Baldrian P."/>
            <person name="Spatafora J.W."/>
            <person name="Henrissat B."/>
            <person name="Nagy L.G."/>
            <person name="Aury J.M."/>
            <person name="Wincker P."/>
            <person name="Grigoriev I.V."/>
            <person name="Bonfante P."/>
            <person name="Martin F.M."/>
        </authorList>
    </citation>
    <scope>NUCLEOTIDE SEQUENCE [LARGE SCALE GENOMIC DNA]</scope>
    <source>
        <strain evidence="9 10">120613-1</strain>
    </source>
</reference>
<comment type="subcellular location">
    <subcellularLocation>
        <location evidence="1">Endoplasmic reticulum membrane</location>
        <topology evidence="1">Peripheral membrane protein</topology>
    </subcellularLocation>
</comment>
<keyword evidence="5" id="KW-0256">Endoplasmic reticulum</keyword>
<evidence type="ECO:0000256" key="7">
    <source>
        <dbReference type="SAM" id="MobiDB-lite"/>
    </source>
</evidence>
<evidence type="ECO:0000256" key="2">
    <source>
        <dbReference type="ARBA" id="ARBA00007732"/>
    </source>
</evidence>
<keyword evidence="6" id="KW-0472">Membrane</keyword>
<dbReference type="GO" id="GO:0031211">
    <property type="term" value="C:endoplasmic reticulum palmitoyltransferase complex"/>
    <property type="evidence" value="ECO:0007669"/>
    <property type="project" value="TreeGrafter"/>
</dbReference>
<dbReference type="GO" id="GO:0006612">
    <property type="term" value="P:protein targeting to membrane"/>
    <property type="evidence" value="ECO:0007669"/>
    <property type="project" value="TreeGrafter"/>
</dbReference>
<sequence length="352" mass="39344">MSRSTPLSDDGGGITDTDADTSRSATPNIKLPLQKMEPAVVRQSGGGVGALLGEGLRRGTTSNTNRSWLGDPDRDSRDSIELEVERGVKLDDMRNYRARHQALQQGHQQEGGIPRSVPNRQSGLPAIGDEESRPQTATSVTSEWNASHPCFPHRNPYVPTNSPLFESTRVIRIQRDFMINGDLSPAYSNTFPDILEPYVSEERFRMVIARVNEDLDKAFNPWNMWNWLDAMIGLFTLWVLEDIIDTYIKRKLRVVEAFLQQQNEELEKAGSQAVFVPLRRTGYMNLDIQIPDPIPPSDEGDQLPPDPDHKFNIASSDAGSAVPTIEINEHIGSPPRPGTRIQYGTADHYSSR</sequence>
<dbReference type="PANTHER" id="PTHR13254:SF0">
    <property type="entry name" value="GOLGIN SUBFAMILY A MEMBER 7_ERF4 DOMAIN-CONTAINING PROTEIN"/>
    <property type="match status" value="1"/>
</dbReference>
<dbReference type="AlphaFoldDB" id="A0A3N4KIA9"/>
<accession>A0A3N4KIA9</accession>
<evidence type="ECO:0000313" key="10">
    <source>
        <dbReference type="Proteomes" id="UP000276215"/>
    </source>
</evidence>
<feature type="region of interest" description="Disordered" evidence="7">
    <location>
        <begin position="1"/>
        <end position="38"/>
    </location>
</feature>
<dbReference type="PANTHER" id="PTHR13254">
    <property type="entry name" value="GOLGI AUTOANTIGEN, GOLGIN SUBFAMILY A, 7"/>
    <property type="match status" value="1"/>
</dbReference>
<evidence type="ECO:0000313" key="9">
    <source>
        <dbReference type="EMBL" id="RPB05605.1"/>
    </source>
</evidence>
<dbReference type="GO" id="GO:0005789">
    <property type="term" value="C:endoplasmic reticulum membrane"/>
    <property type="evidence" value="ECO:0007669"/>
    <property type="project" value="UniProtKB-SubCell"/>
</dbReference>
<evidence type="ECO:0000256" key="5">
    <source>
        <dbReference type="ARBA" id="ARBA00022824"/>
    </source>
</evidence>
<dbReference type="OrthoDB" id="5377273at2759"/>
<evidence type="ECO:0000256" key="3">
    <source>
        <dbReference type="ARBA" id="ARBA00011396"/>
    </source>
</evidence>
<feature type="region of interest" description="Disordered" evidence="7">
    <location>
        <begin position="51"/>
        <end position="78"/>
    </location>
</feature>
<evidence type="ECO:0000256" key="1">
    <source>
        <dbReference type="ARBA" id="ARBA00004406"/>
    </source>
</evidence>
<dbReference type="InterPro" id="IPR019383">
    <property type="entry name" value="Golgin_A_7/ERF4"/>
</dbReference>
<feature type="region of interest" description="Disordered" evidence="7">
    <location>
        <begin position="102"/>
        <end position="136"/>
    </location>
</feature>
<proteinExistence type="inferred from homology"/>
<dbReference type="InterPro" id="IPR051371">
    <property type="entry name" value="Ras_palmitoyltransferase"/>
</dbReference>